<dbReference type="InterPro" id="IPR047650">
    <property type="entry name" value="Transpos_IS110"/>
</dbReference>
<dbReference type="GO" id="GO:0003677">
    <property type="term" value="F:DNA binding"/>
    <property type="evidence" value="ECO:0007669"/>
    <property type="project" value="InterPro"/>
</dbReference>
<dbReference type="Pfam" id="PF01548">
    <property type="entry name" value="DEDD_Tnp_IS110"/>
    <property type="match status" value="1"/>
</dbReference>
<dbReference type="AlphaFoldDB" id="A0A379EES2"/>
<feature type="domain" description="Transposase IS110-like N-terminal" evidence="1">
    <location>
        <begin position="15"/>
        <end position="158"/>
    </location>
</feature>
<dbReference type="GO" id="GO:0006313">
    <property type="term" value="P:DNA transposition"/>
    <property type="evidence" value="ECO:0007669"/>
    <property type="project" value="InterPro"/>
</dbReference>
<feature type="domain" description="Transposase IS116/IS110/IS902 C-terminal" evidence="2">
    <location>
        <begin position="232"/>
        <end position="309"/>
    </location>
</feature>
<dbReference type="PANTHER" id="PTHR33055">
    <property type="entry name" value="TRANSPOSASE FOR INSERTION SEQUENCE ELEMENT IS1111A"/>
    <property type="match status" value="1"/>
</dbReference>
<dbReference type="EMBL" id="UGTM01000002">
    <property type="protein sequence ID" value="SUB94730.1"/>
    <property type="molecule type" value="Genomic_DNA"/>
</dbReference>
<evidence type="ECO:0000313" key="3">
    <source>
        <dbReference type="EMBL" id="SUB94730.1"/>
    </source>
</evidence>
<evidence type="ECO:0000259" key="1">
    <source>
        <dbReference type="Pfam" id="PF01548"/>
    </source>
</evidence>
<organism evidence="3 4">
    <name type="scientific">Prevotella denticola</name>
    <dbReference type="NCBI Taxonomy" id="28129"/>
    <lineage>
        <taxon>Bacteria</taxon>
        <taxon>Pseudomonadati</taxon>
        <taxon>Bacteroidota</taxon>
        <taxon>Bacteroidia</taxon>
        <taxon>Bacteroidales</taxon>
        <taxon>Prevotellaceae</taxon>
        <taxon>Prevotella</taxon>
    </lineage>
</organism>
<dbReference type="Pfam" id="PF02371">
    <property type="entry name" value="Transposase_20"/>
    <property type="match status" value="1"/>
</dbReference>
<evidence type="ECO:0000313" key="4">
    <source>
        <dbReference type="Proteomes" id="UP000255469"/>
    </source>
</evidence>
<sequence length="359" mass="41212">MQRNKISFKGQKIYIGIDVHAKTWEVCVLTESGYRERHPQQASAKTLFDFLKKHFPDGEYHAVYESGFSGFATYYALKEYGIDCVVTHAADVPTTQYEEVMKTDKVDAAKLARSLRAGDIRPIYIRERENIDDRAVIRIRKTIQKQLSGYKSRVKHLLHCNGVEIPDRFASPGTHWSRAFIEWLKEDVVLLSPSRLSLDLLVKQVETIRQTLLDATRAVRRLARTDRYGSNCELLMSIPGIGVSVAMCILTEIYDVKRFRNENQFASYLGLIPTCHNSGGRTSSGEKTFRGNRHLGPMVIEAAWIAVYRDYGLGLAYARYKQSMKPQEAIVKIARKMSNIIFSLLKNGRKYEPYRWDKE</sequence>
<dbReference type="RefSeq" id="WP_004352736.1">
    <property type="nucleotide sequence ID" value="NZ_CP072371.1"/>
</dbReference>
<proteinExistence type="predicted"/>
<dbReference type="OMA" id="AANTYCA"/>
<name>A0A379EES2_9BACT</name>
<dbReference type="Proteomes" id="UP000255469">
    <property type="component" value="Unassembled WGS sequence"/>
</dbReference>
<dbReference type="NCBIfam" id="NF033542">
    <property type="entry name" value="transpos_IS110"/>
    <property type="match status" value="1"/>
</dbReference>
<protein>
    <submittedName>
        <fullName evidence="3">Transposase IS116/IS110/IS902 family</fullName>
    </submittedName>
</protein>
<reference evidence="3 4" key="1">
    <citation type="submission" date="2018-06" db="EMBL/GenBank/DDBJ databases">
        <authorList>
            <consortium name="Pathogen Informatics"/>
            <person name="Doyle S."/>
        </authorList>
    </citation>
    <scope>NUCLEOTIDE SEQUENCE [LARGE SCALE GENOMIC DNA]</scope>
    <source>
        <strain evidence="3 4">NCTC13067</strain>
    </source>
</reference>
<gene>
    <name evidence="3" type="ORF">NCTC13067_02606</name>
</gene>
<accession>A0A379EES2</accession>
<dbReference type="InterPro" id="IPR002525">
    <property type="entry name" value="Transp_IS110-like_N"/>
</dbReference>
<dbReference type="GO" id="GO:0004803">
    <property type="term" value="F:transposase activity"/>
    <property type="evidence" value="ECO:0007669"/>
    <property type="project" value="InterPro"/>
</dbReference>
<dbReference type="PANTHER" id="PTHR33055:SF13">
    <property type="entry name" value="TRANSPOSASE"/>
    <property type="match status" value="1"/>
</dbReference>
<evidence type="ECO:0000259" key="2">
    <source>
        <dbReference type="Pfam" id="PF02371"/>
    </source>
</evidence>
<dbReference type="InterPro" id="IPR003346">
    <property type="entry name" value="Transposase_20"/>
</dbReference>